<feature type="compositionally biased region" description="Low complexity" evidence="1">
    <location>
        <begin position="20"/>
        <end position="31"/>
    </location>
</feature>
<dbReference type="EMBL" id="CP144089">
    <property type="protein sequence ID" value="WWD02390.1"/>
    <property type="molecule type" value="Genomic_DNA"/>
</dbReference>
<dbReference type="RefSeq" id="XP_066080357.1">
    <property type="nucleotide sequence ID" value="XM_066224260.1"/>
</dbReference>
<dbReference type="AlphaFoldDB" id="A0AAX4K7Q0"/>
<reference evidence="2 3" key="1">
    <citation type="submission" date="2024-01" db="EMBL/GenBank/DDBJ databases">
        <title>Comparative genomics of Cryptococcus and Kwoniella reveals pathogenesis evolution and contrasting modes of karyotype evolution via chromosome fusion or intercentromeric recombination.</title>
        <authorList>
            <person name="Coelho M.A."/>
            <person name="David-Palma M."/>
            <person name="Shea T."/>
            <person name="Bowers K."/>
            <person name="McGinley-Smith S."/>
            <person name="Mohammad A.W."/>
            <person name="Gnirke A."/>
            <person name="Yurkov A.M."/>
            <person name="Nowrousian M."/>
            <person name="Sun S."/>
            <person name="Cuomo C.A."/>
            <person name="Heitman J."/>
        </authorList>
    </citation>
    <scope>NUCLEOTIDE SEQUENCE [LARGE SCALE GENOMIC DNA]</scope>
    <source>
        <strain evidence="2 3">PYCC6329</strain>
    </source>
</reference>
<gene>
    <name evidence="2" type="ORF">V865_000429</name>
</gene>
<accession>A0AAX4K7Q0</accession>
<keyword evidence="3" id="KW-1185">Reference proteome</keyword>
<evidence type="ECO:0000313" key="3">
    <source>
        <dbReference type="Proteomes" id="UP001358614"/>
    </source>
</evidence>
<dbReference type="Proteomes" id="UP001358614">
    <property type="component" value="Chromosome 1"/>
</dbReference>
<feature type="region of interest" description="Disordered" evidence="1">
    <location>
        <begin position="13"/>
        <end position="35"/>
    </location>
</feature>
<organism evidence="2 3">
    <name type="scientific">Kwoniella europaea PYCC6329</name>
    <dbReference type="NCBI Taxonomy" id="1423913"/>
    <lineage>
        <taxon>Eukaryota</taxon>
        <taxon>Fungi</taxon>
        <taxon>Dikarya</taxon>
        <taxon>Basidiomycota</taxon>
        <taxon>Agaricomycotina</taxon>
        <taxon>Tremellomycetes</taxon>
        <taxon>Tremellales</taxon>
        <taxon>Cryptococcaceae</taxon>
        <taxon>Kwoniella</taxon>
    </lineage>
</organism>
<sequence>MFDSITKAITKSLSSRGEYTTDSDPTDTPVDADADTDHIAPWNYKYKYTLHPRMNWHTGGRYFEYSSKIRSNPSGSARAGDGNEEEKMIRQALQRQVDKTVSTLNSNADYTSYTSNAEAVVSSTQLFAQQARNFREDTIQKGFVDVRTCQTELGDNLKD</sequence>
<evidence type="ECO:0000256" key="1">
    <source>
        <dbReference type="SAM" id="MobiDB-lite"/>
    </source>
</evidence>
<proteinExistence type="predicted"/>
<protein>
    <submittedName>
        <fullName evidence="2">Uncharacterized protein</fullName>
    </submittedName>
</protein>
<feature type="region of interest" description="Disordered" evidence="1">
    <location>
        <begin position="67"/>
        <end position="86"/>
    </location>
</feature>
<dbReference type="KEGG" id="ker:91099233"/>
<name>A0AAX4K7Q0_9TREE</name>
<evidence type="ECO:0000313" key="2">
    <source>
        <dbReference type="EMBL" id="WWD02390.1"/>
    </source>
</evidence>
<dbReference type="GeneID" id="91099233"/>